<comment type="cofactor">
    <cofactor evidence="1">
        <name>Mg(2+)</name>
        <dbReference type="ChEBI" id="CHEBI:18420"/>
    </cofactor>
</comment>
<organism evidence="15 16">
    <name type="scientific">Haematospirillum jordaniae</name>
    <dbReference type="NCBI Taxonomy" id="1549855"/>
    <lineage>
        <taxon>Bacteria</taxon>
        <taxon>Pseudomonadati</taxon>
        <taxon>Pseudomonadota</taxon>
        <taxon>Alphaproteobacteria</taxon>
        <taxon>Rhodospirillales</taxon>
        <taxon>Novispirillaceae</taxon>
        <taxon>Haematospirillum</taxon>
    </lineage>
</organism>
<dbReference type="OrthoDB" id="9792539at2"/>
<name>A0A143DDN9_9PROT</name>
<dbReference type="PANTHER" id="PTHR43344:SF2">
    <property type="entry name" value="PHOSPHOSERINE PHOSPHATASE"/>
    <property type="match status" value="1"/>
</dbReference>
<dbReference type="GO" id="GO:0000287">
    <property type="term" value="F:magnesium ion binding"/>
    <property type="evidence" value="ECO:0007669"/>
    <property type="project" value="TreeGrafter"/>
</dbReference>
<dbReference type="UniPathway" id="UPA00135">
    <property type="reaction ID" value="UER00198"/>
</dbReference>
<dbReference type="EC" id="3.1.3.3" evidence="4"/>
<dbReference type="SFLD" id="SFLDS00003">
    <property type="entry name" value="Haloacid_Dehalogenase"/>
    <property type="match status" value="1"/>
</dbReference>
<evidence type="ECO:0000256" key="12">
    <source>
        <dbReference type="ARBA" id="ARBA00048138"/>
    </source>
</evidence>
<dbReference type="SFLD" id="SFLDG01137">
    <property type="entry name" value="C1.6.1:_Phosphoserine_Phosphat"/>
    <property type="match status" value="1"/>
</dbReference>
<evidence type="ECO:0000256" key="5">
    <source>
        <dbReference type="ARBA" id="ARBA00015196"/>
    </source>
</evidence>
<dbReference type="RefSeq" id="WP_066134683.1">
    <property type="nucleotide sequence ID" value="NZ_CP014525.1"/>
</dbReference>
<feature type="active site" description="Proton donor" evidence="14">
    <location>
        <position position="91"/>
    </location>
</feature>
<dbReference type="Pfam" id="PF12710">
    <property type="entry name" value="HAD"/>
    <property type="match status" value="1"/>
</dbReference>
<dbReference type="NCBIfam" id="TIGR01488">
    <property type="entry name" value="HAD-SF-IB"/>
    <property type="match status" value="1"/>
</dbReference>
<evidence type="ECO:0000256" key="6">
    <source>
        <dbReference type="ARBA" id="ARBA00022605"/>
    </source>
</evidence>
<protein>
    <recommendedName>
        <fullName evidence="5">Phosphoserine phosphatase</fullName>
        <ecNumber evidence="4">3.1.3.3</ecNumber>
    </recommendedName>
    <alternativeName>
        <fullName evidence="11">O-phosphoserine phosphohydrolase</fullName>
    </alternativeName>
</protein>
<proteinExistence type="inferred from homology"/>
<dbReference type="InterPro" id="IPR023214">
    <property type="entry name" value="HAD_sf"/>
</dbReference>
<dbReference type="Proteomes" id="UP000076066">
    <property type="component" value="Chromosome"/>
</dbReference>
<dbReference type="PANTHER" id="PTHR43344">
    <property type="entry name" value="PHOSPHOSERINE PHOSPHATASE"/>
    <property type="match status" value="1"/>
</dbReference>
<dbReference type="SFLD" id="SFLDF00029">
    <property type="entry name" value="phosphoserine_phosphatase"/>
    <property type="match status" value="1"/>
</dbReference>
<keyword evidence="10" id="KW-0718">Serine biosynthesis</keyword>
<dbReference type="STRING" id="1549855.AY555_05925"/>
<evidence type="ECO:0000256" key="7">
    <source>
        <dbReference type="ARBA" id="ARBA00022723"/>
    </source>
</evidence>
<evidence type="ECO:0000256" key="14">
    <source>
        <dbReference type="PIRSR" id="PIRSR604469-1"/>
    </source>
</evidence>
<dbReference type="NCBIfam" id="TIGR00338">
    <property type="entry name" value="serB"/>
    <property type="match status" value="1"/>
</dbReference>
<dbReference type="GO" id="GO:0005737">
    <property type="term" value="C:cytoplasm"/>
    <property type="evidence" value="ECO:0007669"/>
    <property type="project" value="TreeGrafter"/>
</dbReference>
<evidence type="ECO:0000256" key="8">
    <source>
        <dbReference type="ARBA" id="ARBA00022801"/>
    </source>
</evidence>
<dbReference type="GO" id="GO:0006564">
    <property type="term" value="P:L-serine biosynthetic process"/>
    <property type="evidence" value="ECO:0007669"/>
    <property type="project" value="UniProtKB-KW"/>
</dbReference>
<evidence type="ECO:0000256" key="13">
    <source>
        <dbReference type="ARBA" id="ARBA00048523"/>
    </source>
</evidence>
<sequence length="311" mass="33435">MDCTLTLIAPEAGQLSPDMVDAARAALRSRHAETGRPEWLATEEACDIPFGAIDPSLADAAVRHALQGCQLDCISQRTEHRRKMLLVADMDSTIITGETLDDLAAFAGVKDRITAITAKAMRGELDFEAALEERVAMLRGLPVSTLEQTWQAITLTPGARALVQTMRDHGAYCLLASGGFTFFTERVARACGFDEHQGNTLELDGQTLAGTVAYPILNQGTKLRLLMERAGARRIPLSATAAIGDGANDIPMLKAAGLGIAWRAKPLVHSSTAFRLDYCDLTGLLYAQGYCKDQIQENSNPGCEATLTDIA</sequence>
<dbReference type="EMBL" id="CP014525">
    <property type="protein sequence ID" value="AMW34796.1"/>
    <property type="molecule type" value="Genomic_DNA"/>
</dbReference>
<dbReference type="InterPro" id="IPR004469">
    <property type="entry name" value="PSP"/>
</dbReference>
<evidence type="ECO:0000256" key="2">
    <source>
        <dbReference type="ARBA" id="ARBA00005135"/>
    </source>
</evidence>
<accession>A0A143DDN9</accession>
<dbReference type="InterPro" id="IPR036412">
    <property type="entry name" value="HAD-like_sf"/>
</dbReference>
<dbReference type="SFLD" id="SFLDG01136">
    <property type="entry name" value="C1.6:_Phosphoserine_Phosphatas"/>
    <property type="match status" value="1"/>
</dbReference>
<evidence type="ECO:0000256" key="1">
    <source>
        <dbReference type="ARBA" id="ARBA00001946"/>
    </source>
</evidence>
<dbReference type="GO" id="GO:0036424">
    <property type="term" value="F:L-phosphoserine phosphatase activity"/>
    <property type="evidence" value="ECO:0007669"/>
    <property type="project" value="InterPro"/>
</dbReference>
<comment type="catalytic activity">
    <reaction evidence="12">
        <text>O-phospho-L-serine + H2O = L-serine + phosphate</text>
        <dbReference type="Rhea" id="RHEA:21208"/>
        <dbReference type="ChEBI" id="CHEBI:15377"/>
        <dbReference type="ChEBI" id="CHEBI:33384"/>
        <dbReference type="ChEBI" id="CHEBI:43474"/>
        <dbReference type="ChEBI" id="CHEBI:57524"/>
        <dbReference type="EC" id="3.1.3.3"/>
    </reaction>
</comment>
<keyword evidence="7" id="KW-0479">Metal-binding</keyword>
<comment type="pathway">
    <text evidence="2">Amino-acid biosynthesis; L-serine biosynthesis; L-serine from 3-phospho-D-glycerate: step 3/3.</text>
</comment>
<evidence type="ECO:0000256" key="3">
    <source>
        <dbReference type="ARBA" id="ARBA00009184"/>
    </source>
</evidence>
<evidence type="ECO:0000256" key="4">
    <source>
        <dbReference type="ARBA" id="ARBA00012640"/>
    </source>
</evidence>
<comment type="catalytic activity">
    <reaction evidence="13">
        <text>O-phospho-D-serine + H2O = D-serine + phosphate</text>
        <dbReference type="Rhea" id="RHEA:24873"/>
        <dbReference type="ChEBI" id="CHEBI:15377"/>
        <dbReference type="ChEBI" id="CHEBI:35247"/>
        <dbReference type="ChEBI" id="CHEBI:43474"/>
        <dbReference type="ChEBI" id="CHEBI:58680"/>
        <dbReference type="EC" id="3.1.3.3"/>
    </reaction>
</comment>
<dbReference type="SUPFAM" id="SSF56784">
    <property type="entry name" value="HAD-like"/>
    <property type="match status" value="1"/>
</dbReference>
<evidence type="ECO:0000313" key="16">
    <source>
        <dbReference type="Proteomes" id="UP000076066"/>
    </source>
</evidence>
<dbReference type="AlphaFoldDB" id="A0A143DDN9"/>
<evidence type="ECO:0000313" key="15">
    <source>
        <dbReference type="EMBL" id="AMW34796.1"/>
    </source>
</evidence>
<keyword evidence="6" id="KW-0028">Amino-acid biosynthesis</keyword>
<comment type="similarity">
    <text evidence="3">Belongs to the HAD-like hydrolase superfamily. SerB family.</text>
</comment>
<gene>
    <name evidence="15" type="ORF">AY555_05925</name>
</gene>
<dbReference type="Gene3D" id="3.40.50.1000">
    <property type="entry name" value="HAD superfamily/HAD-like"/>
    <property type="match status" value="1"/>
</dbReference>
<keyword evidence="8" id="KW-0378">Hydrolase</keyword>
<feature type="active site" description="Nucleophile" evidence="14">
    <location>
        <position position="89"/>
    </location>
</feature>
<dbReference type="KEGG" id="hjo:AY555_05925"/>
<keyword evidence="9" id="KW-0460">Magnesium</keyword>
<evidence type="ECO:0000256" key="11">
    <source>
        <dbReference type="ARBA" id="ARBA00031693"/>
    </source>
</evidence>
<dbReference type="InterPro" id="IPR050582">
    <property type="entry name" value="HAD-like_SerB"/>
</dbReference>
<keyword evidence="16" id="KW-1185">Reference proteome</keyword>
<evidence type="ECO:0000256" key="9">
    <source>
        <dbReference type="ARBA" id="ARBA00022842"/>
    </source>
</evidence>
<reference evidence="15 16" key="1">
    <citation type="submission" date="2016-02" db="EMBL/GenBank/DDBJ databases">
        <title>Complete Genome of H5569, the type strain of the newly described species Haematospirillium jordaniae.</title>
        <authorList>
            <person name="Nicholson A.C."/>
            <person name="Humrighouse B.W."/>
            <person name="Loparov V."/>
            <person name="McQuiston J.R."/>
        </authorList>
    </citation>
    <scope>NUCLEOTIDE SEQUENCE [LARGE SCALE GENOMIC DNA]</scope>
    <source>
        <strain evidence="15 16">H5569</strain>
    </source>
</reference>
<evidence type="ECO:0000256" key="10">
    <source>
        <dbReference type="ARBA" id="ARBA00023299"/>
    </source>
</evidence>
<dbReference type="GeneID" id="53316692"/>